<comment type="caution">
    <text evidence="3">The sequence shown here is derived from an EMBL/GenBank/DDBJ whole genome shotgun (WGS) entry which is preliminary data.</text>
</comment>
<dbReference type="Gene3D" id="3.40.970.10">
    <property type="entry name" value="Ribonuclease H1, N-terminal domain"/>
    <property type="match status" value="1"/>
</dbReference>
<dbReference type="InterPro" id="IPR009027">
    <property type="entry name" value="Ribosomal_bL9/RNase_H1_N"/>
</dbReference>
<evidence type="ECO:0000313" key="3">
    <source>
        <dbReference type="EMBL" id="KAK7274905.1"/>
    </source>
</evidence>
<dbReference type="Pfam" id="PF01693">
    <property type="entry name" value="Cauli_VI"/>
    <property type="match status" value="1"/>
</dbReference>
<organism evidence="3 4">
    <name type="scientific">Crotalaria pallida</name>
    <name type="common">Smooth rattlebox</name>
    <name type="synonym">Crotalaria striata</name>
    <dbReference type="NCBI Taxonomy" id="3830"/>
    <lineage>
        <taxon>Eukaryota</taxon>
        <taxon>Viridiplantae</taxon>
        <taxon>Streptophyta</taxon>
        <taxon>Embryophyta</taxon>
        <taxon>Tracheophyta</taxon>
        <taxon>Spermatophyta</taxon>
        <taxon>Magnoliopsida</taxon>
        <taxon>eudicotyledons</taxon>
        <taxon>Gunneridae</taxon>
        <taxon>Pentapetalae</taxon>
        <taxon>rosids</taxon>
        <taxon>fabids</taxon>
        <taxon>Fabales</taxon>
        <taxon>Fabaceae</taxon>
        <taxon>Papilionoideae</taxon>
        <taxon>50 kb inversion clade</taxon>
        <taxon>genistoids sensu lato</taxon>
        <taxon>core genistoids</taxon>
        <taxon>Crotalarieae</taxon>
        <taxon>Crotalaria</taxon>
    </lineage>
</organism>
<feature type="domain" description="Ribonuclease H1 N-terminal" evidence="2">
    <location>
        <begin position="3"/>
        <end position="43"/>
    </location>
</feature>
<feature type="coiled-coil region" evidence="1">
    <location>
        <begin position="152"/>
        <end position="186"/>
    </location>
</feature>
<gene>
    <name evidence="3" type="ORF">RIF29_16006</name>
</gene>
<sequence length="190" mass="21456">MGKHYVVYEGHMPGVYAKWADCKEQVHGFSGCSYCSFPTKEEADMEFERYVSMKSNKIGVDHCKGGFQFMNDPGSSIGNKPVEFAPCKDVESELLGITMQNCSAVIGPDGSCTIGRFAKGDFLAREDAALIMLRRVLSWTNKEIVDFNHFGIKDLESENTALEARNIDLIVENERLKKEIKILRRKFNIQ</sequence>
<dbReference type="AlphaFoldDB" id="A0AAN9FK63"/>
<evidence type="ECO:0000259" key="2">
    <source>
        <dbReference type="Pfam" id="PF01693"/>
    </source>
</evidence>
<proteinExistence type="predicted"/>
<reference evidence="3 4" key="1">
    <citation type="submission" date="2024-01" db="EMBL/GenBank/DDBJ databases">
        <title>The genomes of 5 underutilized Papilionoideae crops provide insights into root nodulation and disease resistanc.</title>
        <authorList>
            <person name="Yuan L."/>
        </authorList>
    </citation>
    <scope>NUCLEOTIDE SEQUENCE [LARGE SCALE GENOMIC DNA]</scope>
    <source>
        <strain evidence="3">ZHUSHIDOU_FW_LH</strain>
        <tissue evidence="3">Leaf</tissue>
    </source>
</reference>
<evidence type="ECO:0000256" key="1">
    <source>
        <dbReference type="SAM" id="Coils"/>
    </source>
</evidence>
<keyword evidence="4" id="KW-1185">Reference proteome</keyword>
<protein>
    <recommendedName>
        <fullName evidence="2">Ribonuclease H1 N-terminal domain-containing protein</fullName>
    </recommendedName>
</protein>
<dbReference type="SUPFAM" id="SSF55658">
    <property type="entry name" value="L9 N-domain-like"/>
    <property type="match status" value="1"/>
</dbReference>
<dbReference type="Proteomes" id="UP001372338">
    <property type="component" value="Unassembled WGS sequence"/>
</dbReference>
<keyword evidence="1" id="KW-0175">Coiled coil</keyword>
<dbReference type="InterPro" id="IPR011320">
    <property type="entry name" value="RNase_H1_N"/>
</dbReference>
<name>A0AAN9FK63_CROPI</name>
<dbReference type="EMBL" id="JAYWIO010000003">
    <property type="protein sequence ID" value="KAK7274905.1"/>
    <property type="molecule type" value="Genomic_DNA"/>
</dbReference>
<accession>A0AAN9FK63</accession>
<dbReference type="InterPro" id="IPR037056">
    <property type="entry name" value="RNase_H1_N_sf"/>
</dbReference>
<evidence type="ECO:0000313" key="4">
    <source>
        <dbReference type="Proteomes" id="UP001372338"/>
    </source>
</evidence>